<feature type="region of interest" description="Disordered" evidence="1">
    <location>
        <begin position="311"/>
        <end position="405"/>
    </location>
</feature>
<organism evidence="2 3">
    <name type="scientific">Clathrus columnatus</name>
    <dbReference type="NCBI Taxonomy" id="1419009"/>
    <lineage>
        <taxon>Eukaryota</taxon>
        <taxon>Fungi</taxon>
        <taxon>Dikarya</taxon>
        <taxon>Basidiomycota</taxon>
        <taxon>Agaricomycotina</taxon>
        <taxon>Agaricomycetes</taxon>
        <taxon>Phallomycetidae</taxon>
        <taxon>Phallales</taxon>
        <taxon>Clathraceae</taxon>
        <taxon>Clathrus</taxon>
    </lineage>
</organism>
<comment type="caution">
    <text evidence="2">The sequence shown here is derived from an EMBL/GenBank/DDBJ whole genome shotgun (WGS) entry which is preliminary data.</text>
</comment>
<dbReference type="AlphaFoldDB" id="A0AAV5AC52"/>
<dbReference type="EMBL" id="BPWL01000007">
    <property type="protein sequence ID" value="GJJ12226.1"/>
    <property type="molecule type" value="Genomic_DNA"/>
</dbReference>
<feature type="region of interest" description="Disordered" evidence="1">
    <location>
        <begin position="227"/>
        <end position="294"/>
    </location>
</feature>
<evidence type="ECO:0000256" key="1">
    <source>
        <dbReference type="SAM" id="MobiDB-lite"/>
    </source>
</evidence>
<proteinExistence type="predicted"/>
<feature type="compositionally biased region" description="Basic and acidic residues" evidence="1">
    <location>
        <begin position="252"/>
        <end position="267"/>
    </location>
</feature>
<evidence type="ECO:0000313" key="3">
    <source>
        <dbReference type="Proteomes" id="UP001050691"/>
    </source>
</evidence>
<evidence type="ECO:0000313" key="2">
    <source>
        <dbReference type="EMBL" id="GJJ12226.1"/>
    </source>
</evidence>
<feature type="compositionally biased region" description="Low complexity" evidence="1">
    <location>
        <begin position="348"/>
        <end position="362"/>
    </location>
</feature>
<sequence>MQQSILLNTSTVRSRHPSQTSSESSTSDSNTPSKTIRFAPLPNPRKDEESAVFYPEDSDSDTPSPSSATIECPPSPRFSFKATFPKSKSGTWTNLLRPLFKSNTGVSVEDGNDSVYKGGVPLSRRRSTGCNLVASAKEVDRTAVYRDGAPLTHVNSDSAARRTVNNPGQRMLNGRVYGRRSNSTSLRTESHEPEFVEWGYGGMGSVANSVTKGQRAHGVDWAKVQSSEKFNGHDADDADDGSGMQWVKRRREQREREKRERERHESSKQAIPEIAIHPPTHDTSQPPDGSVHTDRDEHHIYQAINIPATTAHHHHHHHSPYRHHKSAHNSVSPDSSAPDVTLRKENPSSGSSRTSSNGHSSGADCEEDNDTERDSSDNDDDEDEIEEARITSKCAGVEKISRHKD</sequence>
<feature type="region of interest" description="Disordered" evidence="1">
    <location>
        <begin position="161"/>
        <end position="191"/>
    </location>
</feature>
<feature type="compositionally biased region" description="Acidic residues" evidence="1">
    <location>
        <begin position="364"/>
        <end position="386"/>
    </location>
</feature>
<accession>A0AAV5AC52</accession>
<reference evidence="2" key="1">
    <citation type="submission" date="2021-10" db="EMBL/GenBank/DDBJ databases">
        <title>De novo Genome Assembly of Clathrus columnatus (Basidiomycota, Fungi) Using Illumina and Nanopore Sequence Data.</title>
        <authorList>
            <person name="Ogiso-Tanaka E."/>
            <person name="Itagaki H."/>
            <person name="Hosoya T."/>
            <person name="Hosaka K."/>
        </authorList>
    </citation>
    <scope>NUCLEOTIDE SEQUENCE</scope>
    <source>
        <strain evidence="2">MO-923</strain>
    </source>
</reference>
<feature type="compositionally biased region" description="Basic residues" evidence="1">
    <location>
        <begin position="311"/>
        <end position="327"/>
    </location>
</feature>
<feature type="compositionally biased region" description="Polar residues" evidence="1">
    <location>
        <begin position="1"/>
        <end position="12"/>
    </location>
</feature>
<dbReference type="Proteomes" id="UP001050691">
    <property type="component" value="Unassembled WGS sequence"/>
</dbReference>
<keyword evidence="3" id="KW-1185">Reference proteome</keyword>
<feature type="compositionally biased region" description="Low complexity" evidence="1">
    <location>
        <begin position="18"/>
        <end position="35"/>
    </location>
</feature>
<protein>
    <submittedName>
        <fullName evidence="2">Uncharacterized protein</fullName>
    </submittedName>
</protein>
<feature type="region of interest" description="Disordered" evidence="1">
    <location>
        <begin position="1"/>
        <end position="75"/>
    </location>
</feature>
<name>A0AAV5AC52_9AGAM</name>
<gene>
    <name evidence="2" type="ORF">Clacol_006467</name>
</gene>